<dbReference type="InterPro" id="IPR040167">
    <property type="entry name" value="TF_CP2-like"/>
</dbReference>
<dbReference type="Pfam" id="PF04516">
    <property type="entry name" value="CP2"/>
    <property type="match status" value="1"/>
</dbReference>
<feature type="region of interest" description="Disordered" evidence="7">
    <location>
        <begin position="193"/>
        <end position="218"/>
    </location>
</feature>
<dbReference type="GO" id="GO:0005634">
    <property type="term" value="C:nucleus"/>
    <property type="evidence" value="ECO:0007669"/>
    <property type="project" value="UniProtKB-SubCell"/>
</dbReference>
<dbReference type="AlphaFoldDB" id="A0AAV9R0L0"/>
<keyword evidence="5 6" id="KW-0539">Nucleus</keyword>
<reference evidence="9 10" key="1">
    <citation type="submission" date="2021-06" db="EMBL/GenBank/DDBJ databases">
        <authorList>
            <person name="Palmer J.M."/>
        </authorList>
    </citation>
    <scope>NUCLEOTIDE SEQUENCE [LARGE SCALE GENOMIC DNA]</scope>
    <source>
        <strain evidence="9 10">MEX-2019</strain>
        <tissue evidence="9">Muscle</tissue>
    </source>
</reference>
<evidence type="ECO:0000256" key="6">
    <source>
        <dbReference type="PROSITE-ProRule" id="PRU01313"/>
    </source>
</evidence>
<evidence type="ECO:0000256" key="4">
    <source>
        <dbReference type="ARBA" id="ARBA00023163"/>
    </source>
</evidence>
<dbReference type="GO" id="GO:0001228">
    <property type="term" value="F:DNA-binding transcription activator activity, RNA polymerase II-specific"/>
    <property type="evidence" value="ECO:0007669"/>
    <property type="project" value="TreeGrafter"/>
</dbReference>
<sequence>MSQETDNKRLVVVVPNESSFPAVRRAYTSEDEAWRSYLENPLTAATKAMMSINGDEDSANALGLLYDYYKVPKEKRVLAIPKVAEIQEDLERRPVLPNNPTSQNVMETVDNHVQVLKSVPVNLSLSTDHQEPKREQLCNSTGAPADGAPPAVAIVKAEVYAPVFMAGTGHHYRVDGEERVVYDQSPYEVTTVSHSSYVKENQQSPPDSPYEEETDRKRVGEGQLCAALRSKQLEKTTVDPVPSPAIKRLQTIEKKYHSPSSLAKDDFLFHQEGVGSFQYTLDATRSLRQKQGEGPMTYLNKGQFYAVTLSELSANKRLRHPISKVRSVIMVVFSEDKNRDEQLKYWKYWHSRQHTAKQRVLDIADYKESFNTIGNIEEIAYNAISFTWDVNEEAKIFITVNCLSTDFSSQKGVKGLPLMIQIDTYSYNNRSNKPLHRAYSQIKVFCDKGAERKIRDEERKLLRKKSKGKDGGVGVITISKKSDVTYFKTITDLEAQPVLFIPDVHFGNLQRAGQVFTFNTEEIDREGSVLVKRMFRPSDEDLCPSPHKQIREETNKRVLLYVRKETDEVFDALMLKSPTLRGLMDAISEKYGVPTERIAKVYKKSKKGILVNMDDNIIEHYSNEDTFILNIENCADAYKIILTEI</sequence>
<evidence type="ECO:0000256" key="2">
    <source>
        <dbReference type="ARBA" id="ARBA00023015"/>
    </source>
</evidence>
<evidence type="ECO:0000259" key="8">
    <source>
        <dbReference type="PROSITE" id="PS51968"/>
    </source>
</evidence>
<dbReference type="PANTHER" id="PTHR11037">
    <property type="entry name" value="TRANSCRIPTION FACTOR CP2"/>
    <property type="match status" value="1"/>
</dbReference>
<name>A0AAV9R0L0_9TELE</name>
<dbReference type="GO" id="GO:0000978">
    <property type="term" value="F:RNA polymerase II cis-regulatory region sequence-specific DNA binding"/>
    <property type="evidence" value="ECO:0007669"/>
    <property type="project" value="TreeGrafter"/>
</dbReference>
<comment type="subcellular location">
    <subcellularLocation>
        <location evidence="1 6">Nucleus</location>
    </subcellularLocation>
</comment>
<protein>
    <submittedName>
        <fullName evidence="9">Grainyhead-like protein 2</fullName>
    </submittedName>
</protein>
<keyword evidence="4" id="KW-0804">Transcription</keyword>
<dbReference type="PANTHER" id="PTHR11037:SF17">
    <property type="entry name" value="GRAINYHEAD-LIKE PROTEIN 2 HOMOLOG"/>
    <property type="match status" value="1"/>
</dbReference>
<comment type="caution">
    <text evidence="9">The sequence shown here is derived from an EMBL/GenBank/DDBJ whole genome shotgun (WGS) entry which is preliminary data.</text>
</comment>
<accession>A0AAV9R0L0</accession>
<dbReference type="GO" id="GO:0021915">
    <property type="term" value="P:neural tube development"/>
    <property type="evidence" value="ECO:0007669"/>
    <property type="project" value="TreeGrafter"/>
</dbReference>
<keyword evidence="10" id="KW-1185">Reference proteome</keyword>
<organism evidence="9 10">
    <name type="scientific">Crenichthys baileyi</name>
    <name type="common">White River springfish</name>
    <dbReference type="NCBI Taxonomy" id="28760"/>
    <lineage>
        <taxon>Eukaryota</taxon>
        <taxon>Metazoa</taxon>
        <taxon>Chordata</taxon>
        <taxon>Craniata</taxon>
        <taxon>Vertebrata</taxon>
        <taxon>Euteleostomi</taxon>
        <taxon>Actinopterygii</taxon>
        <taxon>Neopterygii</taxon>
        <taxon>Teleostei</taxon>
        <taxon>Neoteleostei</taxon>
        <taxon>Acanthomorphata</taxon>
        <taxon>Ovalentaria</taxon>
        <taxon>Atherinomorphae</taxon>
        <taxon>Cyprinodontiformes</taxon>
        <taxon>Goodeidae</taxon>
        <taxon>Crenichthys</taxon>
    </lineage>
</organism>
<feature type="compositionally biased region" description="Polar residues" evidence="7">
    <location>
        <begin position="193"/>
        <end position="205"/>
    </location>
</feature>
<evidence type="ECO:0000256" key="7">
    <source>
        <dbReference type="SAM" id="MobiDB-lite"/>
    </source>
</evidence>
<keyword evidence="2" id="KW-0805">Transcription regulation</keyword>
<evidence type="ECO:0000313" key="9">
    <source>
        <dbReference type="EMBL" id="KAK5602004.1"/>
    </source>
</evidence>
<proteinExistence type="predicted"/>
<dbReference type="InterPro" id="IPR007604">
    <property type="entry name" value="CP2"/>
</dbReference>
<dbReference type="GO" id="GO:0007420">
    <property type="term" value="P:brain development"/>
    <property type="evidence" value="ECO:0007669"/>
    <property type="project" value="TreeGrafter"/>
</dbReference>
<dbReference type="PROSITE" id="PS51968">
    <property type="entry name" value="GRH_CP2_DB"/>
    <property type="match status" value="1"/>
</dbReference>
<evidence type="ECO:0000256" key="1">
    <source>
        <dbReference type="ARBA" id="ARBA00004123"/>
    </source>
</evidence>
<evidence type="ECO:0000256" key="3">
    <source>
        <dbReference type="ARBA" id="ARBA00023125"/>
    </source>
</evidence>
<evidence type="ECO:0000256" key="5">
    <source>
        <dbReference type="ARBA" id="ARBA00023242"/>
    </source>
</evidence>
<dbReference type="Proteomes" id="UP001311232">
    <property type="component" value="Unassembled WGS sequence"/>
</dbReference>
<dbReference type="InterPro" id="IPR057520">
    <property type="entry name" value="GRHL1/CP2_C"/>
</dbReference>
<evidence type="ECO:0000313" key="10">
    <source>
        <dbReference type="Proteomes" id="UP001311232"/>
    </source>
</evidence>
<keyword evidence="3 6" id="KW-0238">DNA-binding</keyword>
<dbReference type="Pfam" id="PF25416">
    <property type="entry name" value="GRHL1_C"/>
    <property type="match status" value="1"/>
</dbReference>
<gene>
    <name evidence="9" type="primary">GRHL2</name>
    <name evidence="9" type="ORF">CRENBAI_017975</name>
</gene>
<dbReference type="EMBL" id="JAHHUM010002635">
    <property type="protein sequence ID" value="KAK5602004.1"/>
    <property type="molecule type" value="Genomic_DNA"/>
</dbReference>
<feature type="domain" description="Grh/CP2 DB" evidence="8">
    <location>
        <begin position="272"/>
        <end position="501"/>
    </location>
</feature>